<evidence type="ECO:0000256" key="3">
    <source>
        <dbReference type="ARBA" id="ARBA00022448"/>
    </source>
</evidence>
<accession>A0A0W8G8L9</accession>
<feature type="domain" description="ABC transmembrane type-1" evidence="10">
    <location>
        <begin position="74"/>
        <end position="283"/>
    </location>
</feature>
<feature type="transmembrane region" description="Helical" evidence="9">
    <location>
        <begin position="180"/>
        <end position="199"/>
    </location>
</feature>
<keyword evidence="3" id="KW-0813">Transport</keyword>
<dbReference type="GO" id="GO:0005886">
    <property type="term" value="C:plasma membrane"/>
    <property type="evidence" value="ECO:0007669"/>
    <property type="project" value="UniProtKB-SubCell"/>
</dbReference>
<dbReference type="PANTHER" id="PTHR30425:SF1">
    <property type="entry name" value="PHOSPHATE TRANSPORT SYSTEM PERMEASE PROTEIN PSTC"/>
    <property type="match status" value="1"/>
</dbReference>
<keyword evidence="5" id="KW-0592">Phosphate transport</keyword>
<dbReference type="SUPFAM" id="SSF161098">
    <property type="entry name" value="MetI-like"/>
    <property type="match status" value="1"/>
</dbReference>
<feature type="transmembrane region" description="Helical" evidence="9">
    <location>
        <begin position="68"/>
        <end position="101"/>
    </location>
</feature>
<feature type="transmembrane region" description="Helical" evidence="9">
    <location>
        <begin position="147"/>
        <end position="168"/>
    </location>
</feature>
<keyword evidence="8 9" id="KW-0472">Membrane</keyword>
<dbReference type="InterPro" id="IPR000515">
    <property type="entry name" value="MetI-like"/>
</dbReference>
<sequence length="296" mass="30402">MSHLTTTSRRAPRGEALVRRAFQASGFAALLAVAMVFVFLAVFTLPMFTSGGMFAVLSPVWNPIRGQFGILPMAAATFGLSLSAFALAYPLGIGACLFLNGLGPRRAAGALRAVVRLMTAVPTVVYGFVAAATLVPAVRGAFGGSGFSWLSAMLVLALLILPTVVLILDGQMNAVAGRTRLTTAALGLGPGAALLFVVLPGCRRGLFAAAALGFGRAVGDALIPLMLAGNAVALPRSLRDSMRPLTSHIALVAATDSTSLAYASLFACGMILFGVTAGVNLALAWVRRETPRGGQA</sequence>
<reference evidence="11" key="1">
    <citation type="journal article" date="2015" name="Proc. Natl. Acad. Sci. U.S.A.">
        <title>Networks of energetic and metabolic interactions define dynamics in microbial communities.</title>
        <authorList>
            <person name="Embree M."/>
            <person name="Liu J.K."/>
            <person name="Al-Bassam M.M."/>
            <person name="Zengler K."/>
        </authorList>
    </citation>
    <scope>NUCLEOTIDE SEQUENCE</scope>
</reference>
<dbReference type="InterPro" id="IPR051124">
    <property type="entry name" value="Phosphate_Transport_Permease"/>
</dbReference>
<comment type="subcellular location">
    <subcellularLocation>
        <location evidence="1">Cell membrane</location>
        <topology evidence="1">Multi-pass membrane protein</topology>
    </subcellularLocation>
</comment>
<comment type="caution">
    <text evidence="11">The sequence shown here is derived from an EMBL/GenBank/DDBJ whole genome shotgun (WGS) entry which is preliminary data.</text>
</comment>
<evidence type="ECO:0000313" key="11">
    <source>
        <dbReference type="EMBL" id="KUG29515.1"/>
    </source>
</evidence>
<feature type="transmembrane region" description="Helical" evidence="9">
    <location>
        <begin position="260"/>
        <end position="286"/>
    </location>
</feature>
<dbReference type="GO" id="GO:0055085">
    <property type="term" value="P:transmembrane transport"/>
    <property type="evidence" value="ECO:0007669"/>
    <property type="project" value="InterPro"/>
</dbReference>
<evidence type="ECO:0000256" key="5">
    <source>
        <dbReference type="ARBA" id="ARBA00022592"/>
    </source>
</evidence>
<evidence type="ECO:0000256" key="4">
    <source>
        <dbReference type="ARBA" id="ARBA00022475"/>
    </source>
</evidence>
<organism evidence="11">
    <name type="scientific">hydrocarbon metagenome</name>
    <dbReference type="NCBI Taxonomy" id="938273"/>
    <lineage>
        <taxon>unclassified sequences</taxon>
        <taxon>metagenomes</taxon>
        <taxon>ecological metagenomes</taxon>
    </lineage>
</organism>
<gene>
    <name evidence="11" type="ORF">ASZ90_000586</name>
</gene>
<dbReference type="EMBL" id="LNQE01000073">
    <property type="protein sequence ID" value="KUG29515.1"/>
    <property type="molecule type" value="Genomic_DNA"/>
</dbReference>
<evidence type="ECO:0000256" key="6">
    <source>
        <dbReference type="ARBA" id="ARBA00022692"/>
    </source>
</evidence>
<feature type="transmembrane region" description="Helical" evidence="9">
    <location>
        <begin position="21"/>
        <end position="48"/>
    </location>
</feature>
<comment type="similarity">
    <text evidence="2">Belongs to the binding-protein-dependent transport system permease family. CysTW subfamily.</text>
</comment>
<evidence type="ECO:0000256" key="8">
    <source>
        <dbReference type="ARBA" id="ARBA00023136"/>
    </source>
</evidence>
<dbReference type="GO" id="GO:0006817">
    <property type="term" value="P:phosphate ion transport"/>
    <property type="evidence" value="ECO:0007669"/>
    <property type="project" value="UniProtKB-KW"/>
</dbReference>
<dbReference type="PROSITE" id="PS50928">
    <property type="entry name" value="ABC_TM1"/>
    <property type="match status" value="1"/>
</dbReference>
<evidence type="ECO:0000259" key="10">
    <source>
        <dbReference type="PROSITE" id="PS50928"/>
    </source>
</evidence>
<dbReference type="Gene3D" id="1.10.3720.10">
    <property type="entry name" value="MetI-like"/>
    <property type="match status" value="1"/>
</dbReference>
<evidence type="ECO:0000256" key="1">
    <source>
        <dbReference type="ARBA" id="ARBA00004651"/>
    </source>
</evidence>
<proteinExistence type="inferred from homology"/>
<protein>
    <submittedName>
        <fullName evidence="11">Phosphate transport system permease protein pstc</fullName>
    </submittedName>
</protein>
<feature type="transmembrane region" description="Helical" evidence="9">
    <location>
        <begin position="113"/>
        <end position="135"/>
    </location>
</feature>
<dbReference type="InterPro" id="IPR035906">
    <property type="entry name" value="MetI-like_sf"/>
</dbReference>
<keyword evidence="7 9" id="KW-1133">Transmembrane helix</keyword>
<evidence type="ECO:0000256" key="9">
    <source>
        <dbReference type="SAM" id="Phobius"/>
    </source>
</evidence>
<evidence type="ECO:0000256" key="7">
    <source>
        <dbReference type="ARBA" id="ARBA00022989"/>
    </source>
</evidence>
<keyword evidence="6 9" id="KW-0812">Transmembrane</keyword>
<keyword evidence="4" id="KW-1003">Cell membrane</keyword>
<name>A0A0W8G8L9_9ZZZZ</name>
<evidence type="ECO:0000256" key="2">
    <source>
        <dbReference type="ARBA" id="ARBA00007069"/>
    </source>
</evidence>
<dbReference type="AlphaFoldDB" id="A0A0W8G8L9"/>
<dbReference type="CDD" id="cd06261">
    <property type="entry name" value="TM_PBP2"/>
    <property type="match status" value="1"/>
</dbReference>
<dbReference type="PANTHER" id="PTHR30425">
    <property type="entry name" value="PHOSPHATE TRANSPORT SYSTEM PERMEASE PROTEIN PST"/>
    <property type="match status" value="1"/>
</dbReference>